<feature type="region of interest" description="Disordered" evidence="1">
    <location>
        <begin position="1"/>
        <end position="84"/>
    </location>
</feature>
<evidence type="ECO:0000313" key="2">
    <source>
        <dbReference type="EMBL" id="MED6214012.1"/>
    </source>
</evidence>
<dbReference type="EMBL" id="JASCZI010244239">
    <property type="protein sequence ID" value="MED6214012.1"/>
    <property type="molecule type" value="Genomic_DNA"/>
</dbReference>
<comment type="caution">
    <text evidence="2">The sequence shown here is derived from an EMBL/GenBank/DDBJ whole genome shotgun (WGS) entry which is preliminary data.</text>
</comment>
<protein>
    <submittedName>
        <fullName evidence="2">Uncharacterized protein</fullName>
    </submittedName>
</protein>
<feature type="compositionally biased region" description="Low complexity" evidence="1">
    <location>
        <begin position="13"/>
        <end position="24"/>
    </location>
</feature>
<sequence>MEVPKEPLKKAQPPNLTTNGPPLTMFGLGNCKESVPGSSRSQGSTRRDGDNKIMECLKEEGNANAKTVKSQNDQLDSFKSKLIS</sequence>
<gene>
    <name evidence="2" type="ORF">PIB30_098903</name>
</gene>
<feature type="compositionally biased region" description="Basic and acidic residues" evidence="1">
    <location>
        <begin position="45"/>
        <end position="61"/>
    </location>
</feature>
<organism evidence="2 3">
    <name type="scientific">Stylosanthes scabra</name>
    <dbReference type="NCBI Taxonomy" id="79078"/>
    <lineage>
        <taxon>Eukaryota</taxon>
        <taxon>Viridiplantae</taxon>
        <taxon>Streptophyta</taxon>
        <taxon>Embryophyta</taxon>
        <taxon>Tracheophyta</taxon>
        <taxon>Spermatophyta</taxon>
        <taxon>Magnoliopsida</taxon>
        <taxon>eudicotyledons</taxon>
        <taxon>Gunneridae</taxon>
        <taxon>Pentapetalae</taxon>
        <taxon>rosids</taxon>
        <taxon>fabids</taxon>
        <taxon>Fabales</taxon>
        <taxon>Fabaceae</taxon>
        <taxon>Papilionoideae</taxon>
        <taxon>50 kb inversion clade</taxon>
        <taxon>dalbergioids sensu lato</taxon>
        <taxon>Dalbergieae</taxon>
        <taxon>Pterocarpus clade</taxon>
        <taxon>Stylosanthes</taxon>
    </lineage>
</organism>
<evidence type="ECO:0000256" key="1">
    <source>
        <dbReference type="SAM" id="MobiDB-lite"/>
    </source>
</evidence>
<feature type="compositionally biased region" description="Polar residues" evidence="1">
    <location>
        <begin position="64"/>
        <end position="84"/>
    </location>
</feature>
<evidence type="ECO:0000313" key="3">
    <source>
        <dbReference type="Proteomes" id="UP001341840"/>
    </source>
</evidence>
<reference evidence="2 3" key="1">
    <citation type="journal article" date="2023" name="Plants (Basel)">
        <title>Bridging the Gap: Combining Genomics and Transcriptomics Approaches to Understand Stylosanthes scabra, an Orphan Legume from the Brazilian Caatinga.</title>
        <authorList>
            <person name="Ferreira-Neto J.R.C."/>
            <person name="da Silva M.D."/>
            <person name="Binneck E."/>
            <person name="de Melo N.F."/>
            <person name="da Silva R.H."/>
            <person name="de Melo A.L.T.M."/>
            <person name="Pandolfi V."/>
            <person name="Bustamante F.O."/>
            <person name="Brasileiro-Vidal A.C."/>
            <person name="Benko-Iseppon A.M."/>
        </authorList>
    </citation>
    <scope>NUCLEOTIDE SEQUENCE [LARGE SCALE GENOMIC DNA]</scope>
    <source>
        <tissue evidence="2">Leaves</tissue>
    </source>
</reference>
<proteinExistence type="predicted"/>
<keyword evidence="3" id="KW-1185">Reference proteome</keyword>
<dbReference type="Proteomes" id="UP001341840">
    <property type="component" value="Unassembled WGS sequence"/>
</dbReference>
<name>A0ABU6YWA0_9FABA</name>
<accession>A0ABU6YWA0</accession>